<evidence type="ECO:0000313" key="2">
    <source>
        <dbReference type="EMBL" id="SBV90455.1"/>
    </source>
</evidence>
<dbReference type="Pfam" id="PF00534">
    <property type="entry name" value="Glycos_transf_1"/>
    <property type="match status" value="1"/>
</dbReference>
<dbReference type="CDD" id="cd03801">
    <property type="entry name" value="GT4_PimA-like"/>
    <property type="match status" value="1"/>
</dbReference>
<name>A0A212IU71_9DELT</name>
<gene>
    <name evidence="2" type="ORF">KL86DPRO_10029</name>
</gene>
<accession>A0A212IU71</accession>
<dbReference type="AlphaFoldDB" id="A0A212IU71"/>
<sequence>MGKQRTWATLHPFFETGDIMGRSVANEGFIRALIASSPYDTYSFFLTDERAVSLVKGRLAALFPERDTDGAFRVHTRHALPEALAATDFEVFHLSDCVADTVPLIRLRNAVSRSLFAVTGTTHSLSYARYSASFFDQIWQGVTAKDAIIATSRAGEGAVGAMFAALRAGYGLEDAPCPRIVRIPLGVTPEDFAAPEEKSAFASPVRRELGISENDLVLLVFARISHYSKMDVLPLFRALLRAEEGGLRRGKYTLVLSGWVDAGDTAAAYAEIAARHGISFKLVPSPDDALRRRLFAGADIFLSPVDNPQETFGLTILEAGAASLPVIASDFDGYRDLVVHGETGLLIPTYGPGATPETDALSGVWFDNQRHLQLAQQSVVAVPELAKAIALLAGDGALRSRLGSAGRRRVLEGYTWDHVVRRHVALWDELAAMPVARPAVTHPLHPGYTDIFGAYYTRLFDPATARSAQVRWTPFGEAVYRGKDFPAVYGGIERLVDLEALRRVLFQARKPVPLAALLPADDASPAAERAAFPVFWALKQDLLEIVPPAP</sequence>
<dbReference type="PANTHER" id="PTHR12526">
    <property type="entry name" value="GLYCOSYLTRANSFERASE"/>
    <property type="match status" value="1"/>
</dbReference>
<dbReference type="PANTHER" id="PTHR12526:SF635">
    <property type="entry name" value="GLYCOSYL TRANSFERASE GROUP 1"/>
    <property type="match status" value="1"/>
</dbReference>
<protein>
    <submittedName>
        <fullName evidence="2">Glycosyl transferase group 1</fullName>
    </submittedName>
</protein>
<feature type="domain" description="Glycosyl transferase family 1" evidence="1">
    <location>
        <begin position="206"/>
        <end position="350"/>
    </location>
</feature>
<keyword evidence="2" id="KW-0808">Transferase</keyword>
<dbReference type="InterPro" id="IPR001296">
    <property type="entry name" value="Glyco_trans_1"/>
</dbReference>
<dbReference type="SUPFAM" id="SSF53756">
    <property type="entry name" value="UDP-Glycosyltransferase/glycogen phosphorylase"/>
    <property type="match status" value="1"/>
</dbReference>
<dbReference type="GO" id="GO:0016757">
    <property type="term" value="F:glycosyltransferase activity"/>
    <property type="evidence" value="ECO:0007669"/>
    <property type="project" value="InterPro"/>
</dbReference>
<evidence type="ECO:0000259" key="1">
    <source>
        <dbReference type="Pfam" id="PF00534"/>
    </source>
</evidence>
<organism evidence="2">
    <name type="scientific">uncultured delta proteobacterium</name>
    <dbReference type="NCBI Taxonomy" id="34034"/>
    <lineage>
        <taxon>Bacteria</taxon>
        <taxon>Deltaproteobacteria</taxon>
        <taxon>environmental samples</taxon>
    </lineage>
</organism>
<reference evidence="2" key="1">
    <citation type="submission" date="2016-04" db="EMBL/GenBank/DDBJ databases">
        <authorList>
            <person name="Evans L.H."/>
            <person name="Alamgir A."/>
            <person name="Owens N."/>
            <person name="Weber N.D."/>
            <person name="Virtaneva K."/>
            <person name="Barbian K."/>
            <person name="Babar A."/>
            <person name="Rosenke K."/>
        </authorList>
    </citation>
    <scope>NUCLEOTIDE SEQUENCE</scope>
    <source>
        <strain evidence="2">86</strain>
    </source>
</reference>
<proteinExistence type="predicted"/>
<dbReference type="EMBL" id="FLUQ01000001">
    <property type="protein sequence ID" value="SBV90455.1"/>
    <property type="molecule type" value="Genomic_DNA"/>
</dbReference>
<dbReference type="Gene3D" id="3.40.50.2000">
    <property type="entry name" value="Glycogen Phosphorylase B"/>
    <property type="match status" value="1"/>
</dbReference>